<feature type="transmembrane region" description="Helical" evidence="17">
    <location>
        <begin position="50"/>
        <end position="68"/>
    </location>
</feature>
<feature type="transmembrane region" description="Helical" evidence="17">
    <location>
        <begin position="108"/>
        <end position="129"/>
    </location>
</feature>
<dbReference type="HAMAP" id="MF_01006">
    <property type="entry name" value="Undec_diphosphatase"/>
    <property type="match status" value="1"/>
</dbReference>
<keyword evidence="6 17" id="KW-0812">Transmembrane</keyword>
<comment type="catalytic activity">
    <reaction evidence="16 17">
        <text>di-trans,octa-cis-undecaprenyl diphosphate + H2O = di-trans,octa-cis-undecaprenyl phosphate + phosphate + H(+)</text>
        <dbReference type="Rhea" id="RHEA:28094"/>
        <dbReference type="ChEBI" id="CHEBI:15377"/>
        <dbReference type="ChEBI" id="CHEBI:15378"/>
        <dbReference type="ChEBI" id="CHEBI:43474"/>
        <dbReference type="ChEBI" id="CHEBI:58405"/>
        <dbReference type="ChEBI" id="CHEBI:60392"/>
        <dbReference type="EC" id="3.6.1.27"/>
    </reaction>
</comment>
<feature type="transmembrane region" description="Helical" evidence="17">
    <location>
        <begin position="246"/>
        <end position="266"/>
    </location>
</feature>
<comment type="subcellular location">
    <subcellularLocation>
        <location evidence="1 17">Cell membrane</location>
        <topology evidence="1 17">Multi-pass membrane protein</topology>
    </subcellularLocation>
</comment>
<keyword evidence="9 17" id="KW-0573">Peptidoglycan synthesis</keyword>
<dbReference type="HOGENOM" id="CLU_060296_1_2_9"/>
<evidence type="ECO:0000256" key="13">
    <source>
        <dbReference type="ARBA" id="ARBA00023316"/>
    </source>
</evidence>
<dbReference type="PANTHER" id="PTHR30622:SF4">
    <property type="entry name" value="UNDECAPRENYL-DIPHOSPHATASE"/>
    <property type="match status" value="1"/>
</dbReference>
<dbReference type="GO" id="GO:0050380">
    <property type="term" value="F:undecaprenyl-diphosphatase activity"/>
    <property type="evidence" value="ECO:0007669"/>
    <property type="project" value="UniProtKB-UniRule"/>
</dbReference>
<dbReference type="GO" id="GO:0009252">
    <property type="term" value="P:peptidoglycan biosynthetic process"/>
    <property type="evidence" value="ECO:0007669"/>
    <property type="project" value="UniProtKB-KW"/>
</dbReference>
<evidence type="ECO:0000256" key="17">
    <source>
        <dbReference type="HAMAP-Rule" id="MF_01006"/>
    </source>
</evidence>
<feature type="transmembrane region" description="Helical" evidence="17">
    <location>
        <begin position="15"/>
        <end position="38"/>
    </location>
</feature>
<feature type="transmembrane region" description="Helical" evidence="17">
    <location>
        <begin position="181"/>
        <end position="200"/>
    </location>
</feature>
<proteinExistence type="inferred from homology"/>
<dbReference type="Pfam" id="PF02673">
    <property type="entry name" value="BacA"/>
    <property type="match status" value="1"/>
</dbReference>
<gene>
    <name evidence="18" type="primary">bacA</name>
    <name evidence="17" type="synonym">uppP</name>
    <name evidence="18" type="ordered locus">TC41_1556</name>
</gene>
<evidence type="ECO:0000313" key="19">
    <source>
        <dbReference type="Proteomes" id="UP000000292"/>
    </source>
</evidence>
<feature type="transmembrane region" description="Helical" evidence="17">
    <location>
        <begin position="149"/>
        <end position="174"/>
    </location>
</feature>
<evidence type="ECO:0000256" key="14">
    <source>
        <dbReference type="ARBA" id="ARBA00032707"/>
    </source>
</evidence>
<keyword evidence="13 17" id="KW-0961">Cell wall biogenesis/degradation</keyword>
<evidence type="ECO:0000256" key="8">
    <source>
        <dbReference type="ARBA" id="ARBA00022960"/>
    </source>
</evidence>
<keyword evidence="12 17" id="KW-0046">Antibiotic resistance</keyword>
<comment type="similarity">
    <text evidence="2 17">Belongs to the UppP family.</text>
</comment>
<keyword evidence="7 17" id="KW-0378">Hydrolase</keyword>
<dbReference type="GO" id="GO:0008360">
    <property type="term" value="P:regulation of cell shape"/>
    <property type="evidence" value="ECO:0007669"/>
    <property type="project" value="UniProtKB-KW"/>
</dbReference>
<dbReference type="STRING" id="1048834.TC41_1556"/>
<evidence type="ECO:0000256" key="10">
    <source>
        <dbReference type="ARBA" id="ARBA00022989"/>
    </source>
</evidence>
<protein>
    <recommendedName>
        <fullName evidence="4 17">Undecaprenyl-diphosphatase</fullName>
        <ecNumber evidence="3 17">3.6.1.27</ecNumber>
    </recommendedName>
    <alternativeName>
        <fullName evidence="15 17">Bacitracin resistance protein</fullName>
    </alternativeName>
    <alternativeName>
        <fullName evidence="14 17">Undecaprenyl pyrophosphate phosphatase</fullName>
    </alternativeName>
</protein>
<dbReference type="GO" id="GO:0046677">
    <property type="term" value="P:response to antibiotic"/>
    <property type="evidence" value="ECO:0007669"/>
    <property type="project" value="UniProtKB-UniRule"/>
</dbReference>
<evidence type="ECO:0000256" key="7">
    <source>
        <dbReference type="ARBA" id="ARBA00022801"/>
    </source>
</evidence>
<evidence type="ECO:0000256" key="12">
    <source>
        <dbReference type="ARBA" id="ARBA00023251"/>
    </source>
</evidence>
<reference evidence="19" key="2">
    <citation type="submission" date="2011-06" db="EMBL/GenBank/DDBJ databases">
        <title>The complete genome sequence of Alicyclobacillus acidocaldarius sp. Tc-4-1.</title>
        <authorList>
            <person name="Chen Y."/>
            <person name="He Y."/>
            <person name="Dong Z."/>
            <person name="Hu S."/>
        </authorList>
    </citation>
    <scope>NUCLEOTIDE SEQUENCE [LARGE SCALE GENOMIC DNA]</scope>
    <source>
        <strain evidence="19">Tc-4-1</strain>
    </source>
</reference>
<reference evidence="18 19" key="1">
    <citation type="journal article" date="2011" name="J. Bacteriol.">
        <title>Complete Genome Sequence of Alicyclobacillus acidocaldarius Strain Tc-4-1.</title>
        <authorList>
            <person name="Chen Y."/>
            <person name="He Y."/>
            <person name="Zhang B."/>
            <person name="Yang J."/>
            <person name="Li W."/>
            <person name="Dong Z."/>
            <person name="Hu S."/>
        </authorList>
    </citation>
    <scope>NUCLEOTIDE SEQUENCE [LARGE SCALE GENOMIC DNA]</scope>
    <source>
        <strain evidence="18 19">Tc-4-1</strain>
    </source>
</reference>
<dbReference type="Proteomes" id="UP000000292">
    <property type="component" value="Chromosome"/>
</dbReference>
<evidence type="ECO:0000313" key="18">
    <source>
        <dbReference type="EMBL" id="AEJ43487.1"/>
    </source>
</evidence>
<keyword evidence="10 17" id="KW-1133">Transmembrane helix</keyword>
<evidence type="ECO:0000256" key="3">
    <source>
        <dbReference type="ARBA" id="ARBA00012374"/>
    </source>
</evidence>
<dbReference type="AlphaFoldDB" id="F8IJX5"/>
<evidence type="ECO:0000256" key="16">
    <source>
        <dbReference type="ARBA" id="ARBA00047594"/>
    </source>
</evidence>
<dbReference type="PANTHER" id="PTHR30622">
    <property type="entry name" value="UNDECAPRENYL-DIPHOSPHATASE"/>
    <property type="match status" value="1"/>
</dbReference>
<comment type="function">
    <text evidence="17">Catalyzes the dephosphorylation of undecaprenyl diphosphate (UPP). Confers resistance to bacitracin.</text>
</comment>
<evidence type="ECO:0000256" key="1">
    <source>
        <dbReference type="ARBA" id="ARBA00004651"/>
    </source>
</evidence>
<dbReference type="KEGG" id="aad:TC41_1556"/>
<feature type="transmembrane region" description="Helical" evidence="17">
    <location>
        <begin position="212"/>
        <end position="234"/>
    </location>
</feature>
<comment type="miscellaneous">
    <text evidence="17">Bacitracin is thought to be involved in the inhibition of peptidoglycan synthesis by sequestering undecaprenyl diphosphate, thereby reducing the pool of lipid carrier available.</text>
</comment>
<feature type="transmembrane region" description="Helical" evidence="17">
    <location>
        <begin position="84"/>
        <end position="101"/>
    </location>
</feature>
<accession>F8IJX5</accession>
<evidence type="ECO:0000256" key="5">
    <source>
        <dbReference type="ARBA" id="ARBA00022475"/>
    </source>
</evidence>
<dbReference type="InterPro" id="IPR003824">
    <property type="entry name" value="UppP"/>
</dbReference>
<evidence type="ECO:0000256" key="2">
    <source>
        <dbReference type="ARBA" id="ARBA00010621"/>
    </source>
</evidence>
<dbReference type="EMBL" id="CP002902">
    <property type="protein sequence ID" value="AEJ43487.1"/>
    <property type="molecule type" value="Genomic_DNA"/>
</dbReference>
<keyword evidence="8 17" id="KW-0133">Cell shape</keyword>
<sequence length="275" mass="29946">MGDEGEHEMTYGDAVLFGAVQGLTEFLPISSSGHIVLLEKLLHVDVDHNTAFVLMLHVGTLMAVLYAMRKEVRWLIQHPKARETWMLVLALLPTAVIGGLFEEWFDDLFASGATIGLEFLLTGIILWWMDAVDAGPKNETTMTAADSLWIGALQGAAILPALSRSGLTIAGGLWRGLNREAATRFSFLLSIPAILGGVLVKLDDLVEAHGSAALSSGPMLAGMLAALATGYLSVRWTKALVARARMRWFAVYAFALSAWILFDQLIQHRFFPPLA</sequence>
<evidence type="ECO:0000256" key="15">
    <source>
        <dbReference type="ARBA" id="ARBA00032932"/>
    </source>
</evidence>
<evidence type="ECO:0000256" key="6">
    <source>
        <dbReference type="ARBA" id="ARBA00022692"/>
    </source>
</evidence>
<keyword evidence="11 17" id="KW-0472">Membrane</keyword>
<evidence type="ECO:0000256" key="11">
    <source>
        <dbReference type="ARBA" id="ARBA00023136"/>
    </source>
</evidence>
<dbReference type="GO" id="GO:0071555">
    <property type="term" value="P:cell wall organization"/>
    <property type="evidence" value="ECO:0007669"/>
    <property type="project" value="UniProtKB-KW"/>
</dbReference>
<dbReference type="EC" id="3.6.1.27" evidence="3 17"/>
<dbReference type="PATRIC" id="fig|1048834.4.peg.1478"/>
<dbReference type="eggNOG" id="COG1968">
    <property type="taxonomic scope" value="Bacteria"/>
</dbReference>
<organism evidence="18 19">
    <name type="scientific">Alicyclobacillus acidocaldarius (strain Tc-4-1)</name>
    <name type="common">Bacillus acidocaldarius</name>
    <dbReference type="NCBI Taxonomy" id="1048834"/>
    <lineage>
        <taxon>Bacteria</taxon>
        <taxon>Bacillati</taxon>
        <taxon>Bacillota</taxon>
        <taxon>Bacilli</taxon>
        <taxon>Bacillales</taxon>
        <taxon>Alicyclobacillaceae</taxon>
        <taxon>Alicyclobacillus</taxon>
    </lineage>
</organism>
<name>F8IJX5_ALIAT</name>
<evidence type="ECO:0000256" key="9">
    <source>
        <dbReference type="ARBA" id="ARBA00022984"/>
    </source>
</evidence>
<evidence type="ECO:0000256" key="4">
    <source>
        <dbReference type="ARBA" id="ARBA00021581"/>
    </source>
</evidence>
<keyword evidence="5 17" id="KW-1003">Cell membrane</keyword>
<dbReference type="GO" id="GO:0005886">
    <property type="term" value="C:plasma membrane"/>
    <property type="evidence" value="ECO:0007669"/>
    <property type="project" value="UniProtKB-SubCell"/>
</dbReference>